<evidence type="ECO:0000313" key="3">
    <source>
        <dbReference type="EMBL" id="EJT68074.1"/>
    </source>
</evidence>
<dbReference type="SUPFAM" id="SSF54160">
    <property type="entry name" value="Chromo domain-like"/>
    <property type="match status" value="1"/>
</dbReference>
<evidence type="ECO:0000256" key="1">
    <source>
        <dbReference type="ARBA" id="ARBA00011353"/>
    </source>
</evidence>
<protein>
    <recommendedName>
        <fullName evidence="6">Chromo domain-containing protein</fullName>
    </recommendedName>
</protein>
<reference evidence="4" key="5">
    <citation type="submission" date="2018-04" db="UniProtKB">
        <authorList>
            <consortium name="EnsemblFungi"/>
        </authorList>
    </citation>
    <scope>IDENTIFICATION</scope>
    <source>
        <strain evidence="4">R3-111a-1</strain>
    </source>
</reference>
<reference evidence="5" key="1">
    <citation type="submission" date="2010-07" db="EMBL/GenBank/DDBJ databases">
        <title>The genome sequence of Gaeumannomyces graminis var. tritici strain R3-111a-1.</title>
        <authorList>
            <consortium name="The Broad Institute Genome Sequencing Platform"/>
            <person name="Ma L.-J."/>
            <person name="Dead R."/>
            <person name="Young S."/>
            <person name="Zeng Q."/>
            <person name="Koehrsen M."/>
            <person name="Alvarado L."/>
            <person name="Berlin A."/>
            <person name="Chapman S.B."/>
            <person name="Chen Z."/>
            <person name="Freedman E."/>
            <person name="Gellesch M."/>
            <person name="Goldberg J."/>
            <person name="Griggs A."/>
            <person name="Gujja S."/>
            <person name="Heilman E.R."/>
            <person name="Heiman D."/>
            <person name="Hepburn T."/>
            <person name="Howarth C."/>
            <person name="Jen D."/>
            <person name="Larson L."/>
            <person name="Mehta T."/>
            <person name="Neiman D."/>
            <person name="Pearson M."/>
            <person name="Roberts A."/>
            <person name="Saif S."/>
            <person name="Shea T."/>
            <person name="Shenoy N."/>
            <person name="Sisk P."/>
            <person name="Stolte C."/>
            <person name="Sykes S."/>
            <person name="Walk T."/>
            <person name="White J."/>
            <person name="Yandava C."/>
            <person name="Haas B."/>
            <person name="Nusbaum C."/>
            <person name="Birren B."/>
        </authorList>
    </citation>
    <scope>NUCLEOTIDE SEQUENCE [LARGE SCALE GENOMIC DNA]</scope>
    <source>
        <strain evidence="5">R3-111a-1</strain>
    </source>
</reference>
<dbReference type="Gene3D" id="2.40.50.40">
    <property type="match status" value="1"/>
</dbReference>
<reference evidence="3" key="2">
    <citation type="submission" date="2010-07" db="EMBL/GenBank/DDBJ databases">
        <authorList>
            <consortium name="The Broad Institute Genome Sequencing Platform"/>
            <consortium name="Broad Institute Genome Sequencing Center for Infectious Disease"/>
            <person name="Ma L.-J."/>
            <person name="Dead R."/>
            <person name="Young S."/>
            <person name="Zeng Q."/>
            <person name="Koehrsen M."/>
            <person name="Alvarado L."/>
            <person name="Berlin A."/>
            <person name="Chapman S.B."/>
            <person name="Chen Z."/>
            <person name="Freedman E."/>
            <person name="Gellesch M."/>
            <person name="Goldberg J."/>
            <person name="Griggs A."/>
            <person name="Gujja S."/>
            <person name="Heilman E.R."/>
            <person name="Heiman D."/>
            <person name="Hepburn T."/>
            <person name="Howarth C."/>
            <person name="Jen D."/>
            <person name="Larson L."/>
            <person name="Mehta T."/>
            <person name="Neiman D."/>
            <person name="Pearson M."/>
            <person name="Roberts A."/>
            <person name="Saif S."/>
            <person name="Shea T."/>
            <person name="Shenoy N."/>
            <person name="Sisk P."/>
            <person name="Stolte C."/>
            <person name="Sykes S."/>
            <person name="Walk T."/>
            <person name="White J."/>
            <person name="Yandava C."/>
            <person name="Haas B."/>
            <person name="Nusbaum C."/>
            <person name="Birren B."/>
        </authorList>
    </citation>
    <scope>NUCLEOTIDE SEQUENCE</scope>
    <source>
        <strain evidence="3">R3-111a-1</strain>
    </source>
</reference>
<reference evidence="3" key="3">
    <citation type="submission" date="2010-09" db="EMBL/GenBank/DDBJ databases">
        <title>Annotation of Gaeumannomyces graminis var. tritici R3-111a-1.</title>
        <authorList>
            <consortium name="The Broad Institute Genome Sequencing Platform"/>
            <person name="Ma L.-J."/>
            <person name="Dead R."/>
            <person name="Young S.K."/>
            <person name="Zeng Q."/>
            <person name="Gargeya S."/>
            <person name="Fitzgerald M."/>
            <person name="Haas B."/>
            <person name="Abouelleil A."/>
            <person name="Alvarado L."/>
            <person name="Arachchi H.M."/>
            <person name="Berlin A."/>
            <person name="Brown A."/>
            <person name="Chapman S.B."/>
            <person name="Chen Z."/>
            <person name="Dunbar C."/>
            <person name="Freedman E."/>
            <person name="Gearin G."/>
            <person name="Gellesch M."/>
            <person name="Goldberg J."/>
            <person name="Griggs A."/>
            <person name="Gujja S."/>
            <person name="Heiman D."/>
            <person name="Howarth C."/>
            <person name="Larson L."/>
            <person name="Lui A."/>
            <person name="MacDonald P.J.P."/>
            <person name="Mehta T."/>
            <person name="Montmayeur A."/>
            <person name="Murphy C."/>
            <person name="Neiman D."/>
            <person name="Pearson M."/>
            <person name="Priest M."/>
            <person name="Roberts A."/>
            <person name="Saif S."/>
            <person name="Shea T."/>
            <person name="Shenoy N."/>
            <person name="Sisk P."/>
            <person name="Stolte C."/>
            <person name="Sykes S."/>
            <person name="Yandava C."/>
            <person name="Wortman J."/>
            <person name="Nusbaum C."/>
            <person name="Birren B."/>
        </authorList>
    </citation>
    <scope>NUCLEOTIDE SEQUENCE</scope>
    <source>
        <strain evidence="3">R3-111a-1</strain>
    </source>
</reference>
<reference evidence="4" key="4">
    <citation type="journal article" date="2015" name="G3 (Bethesda)">
        <title>Genome sequences of three phytopathogenic species of the Magnaporthaceae family of fungi.</title>
        <authorList>
            <person name="Okagaki L.H."/>
            <person name="Nunes C.C."/>
            <person name="Sailsbery J."/>
            <person name="Clay B."/>
            <person name="Brown D."/>
            <person name="John T."/>
            <person name="Oh Y."/>
            <person name="Young N."/>
            <person name="Fitzgerald M."/>
            <person name="Haas B.J."/>
            <person name="Zeng Q."/>
            <person name="Young S."/>
            <person name="Adiconis X."/>
            <person name="Fan L."/>
            <person name="Levin J.Z."/>
            <person name="Mitchell T.K."/>
            <person name="Okubara P.A."/>
            <person name="Farman M.L."/>
            <person name="Kohn L.M."/>
            <person name="Birren B."/>
            <person name="Ma L.-J."/>
            <person name="Dean R.A."/>
        </authorList>
    </citation>
    <scope>NUCLEOTIDE SEQUENCE</scope>
    <source>
        <strain evidence="4">R3-111a-1</strain>
    </source>
</reference>
<sequence length="356" mass="38884">MPSHAFSPRAHAAPPPVVGLIYNRGPAAATSFDIVITAATAFRQVTQNTAILSFWTTEESRMRIVLFRPPARSKLTFSTTSVVIDVDVVAIPTRRRTILPLREVTPSKARMRMSSGRHEGSAAGSKTPPESAQHFQAAIFKGVRFGRETIEAAFASFEEWPLEAVLKLVWVDGAATFQVEFTWNPRTNHGRNDRAPEIPRCKSLAGKTSSTGRALPSRVASTAEEVQGDEYFEMEDIRDWRQGEEGREYLVKWAGAEEMHCAEDGLEHAASGPHSLKRSVGWKRHACSLAGHSIWCVEDLADVPDMSVHRSTATALCRYLGSAGSGNSGMTPMASPEAAEAAPYALRRSGAQQSHI</sequence>
<name>J3PL95_GAET3</name>
<evidence type="ECO:0000313" key="5">
    <source>
        <dbReference type="Proteomes" id="UP000006039"/>
    </source>
</evidence>
<keyword evidence="5" id="KW-1185">Reference proteome</keyword>
<dbReference type="InterPro" id="IPR016197">
    <property type="entry name" value="Chromo-like_dom_sf"/>
</dbReference>
<dbReference type="VEuPathDB" id="FungiDB:GGTG_14347"/>
<accession>J3PL95</accession>
<gene>
    <name evidence="4" type="primary">20354805</name>
    <name evidence="3" type="ORF">GGTG_14347</name>
</gene>
<evidence type="ECO:0008006" key="6">
    <source>
        <dbReference type="Google" id="ProtNLM"/>
    </source>
</evidence>
<dbReference type="CDD" id="cd00024">
    <property type="entry name" value="CD_CSD"/>
    <property type="match status" value="1"/>
</dbReference>
<dbReference type="OrthoDB" id="5095449at2759"/>
<proteinExistence type="predicted"/>
<dbReference type="RefSeq" id="XP_009230538.1">
    <property type="nucleotide sequence ID" value="XM_009232274.1"/>
</dbReference>
<evidence type="ECO:0000313" key="4">
    <source>
        <dbReference type="EnsemblFungi" id="EJT68074"/>
    </source>
</evidence>
<dbReference type="EMBL" id="GL385673">
    <property type="protein sequence ID" value="EJT68074.1"/>
    <property type="molecule type" value="Genomic_DNA"/>
</dbReference>
<evidence type="ECO:0000256" key="2">
    <source>
        <dbReference type="SAM" id="MobiDB-lite"/>
    </source>
</evidence>
<dbReference type="EnsemblFungi" id="EJT68074">
    <property type="protein sequence ID" value="EJT68074"/>
    <property type="gene ID" value="GGTG_14347"/>
</dbReference>
<organism evidence="3">
    <name type="scientific">Gaeumannomyces tritici (strain R3-111a-1)</name>
    <name type="common">Wheat and barley take-all root rot fungus</name>
    <name type="synonym">Gaeumannomyces graminis var. tritici</name>
    <dbReference type="NCBI Taxonomy" id="644352"/>
    <lineage>
        <taxon>Eukaryota</taxon>
        <taxon>Fungi</taxon>
        <taxon>Dikarya</taxon>
        <taxon>Ascomycota</taxon>
        <taxon>Pezizomycotina</taxon>
        <taxon>Sordariomycetes</taxon>
        <taxon>Sordariomycetidae</taxon>
        <taxon>Magnaporthales</taxon>
        <taxon>Magnaporthaceae</taxon>
        <taxon>Gaeumannomyces</taxon>
    </lineage>
</organism>
<dbReference type="Proteomes" id="UP000006039">
    <property type="component" value="Unassembled WGS sequence"/>
</dbReference>
<feature type="region of interest" description="Disordered" evidence="2">
    <location>
        <begin position="107"/>
        <end position="131"/>
    </location>
</feature>
<dbReference type="AlphaFoldDB" id="J3PL95"/>
<dbReference type="HOGENOM" id="CLU_778549_0_0_1"/>
<dbReference type="GeneID" id="20354805"/>
<comment type="subunit">
    <text evidence="1">Component of the NuA4 histone acetyltransferase complex.</text>
</comment>